<sequence length="64" mass="7871">MKRTQEKRTRRDRGRRRREVEEEEANLMRIILLTQMCRAMTEGEKKEVEAKEFTIRRGKYFHAS</sequence>
<feature type="region of interest" description="Disordered" evidence="1">
    <location>
        <begin position="1"/>
        <end position="20"/>
    </location>
</feature>
<keyword evidence="3" id="KW-1185">Reference proteome</keyword>
<reference evidence="2 3" key="1">
    <citation type="submission" date="2020-02" db="EMBL/GenBank/DDBJ databases">
        <authorList>
            <person name="Ma Q."/>
            <person name="Huang Y."/>
            <person name="Song X."/>
            <person name="Pei D."/>
        </authorList>
    </citation>
    <scope>NUCLEOTIDE SEQUENCE [LARGE SCALE GENOMIC DNA]</scope>
    <source>
        <strain evidence="2">Sxm20200214</strain>
        <tissue evidence="2">Leaf</tissue>
    </source>
</reference>
<gene>
    <name evidence="2" type="ORF">Bca52824_095332</name>
</gene>
<accession>A0A8X7TJV6</accession>
<evidence type="ECO:0000313" key="2">
    <source>
        <dbReference type="EMBL" id="KAG2242826.1"/>
    </source>
</evidence>
<dbReference type="Proteomes" id="UP000886595">
    <property type="component" value="Unassembled WGS sequence"/>
</dbReference>
<proteinExistence type="predicted"/>
<evidence type="ECO:0000313" key="3">
    <source>
        <dbReference type="Proteomes" id="UP000886595"/>
    </source>
</evidence>
<dbReference type="AlphaFoldDB" id="A0A8X7TJV6"/>
<name>A0A8X7TJV6_BRACI</name>
<organism evidence="2 3">
    <name type="scientific">Brassica carinata</name>
    <name type="common">Ethiopian mustard</name>
    <name type="synonym">Abyssinian cabbage</name>
    <dbReference type="NCBI Taxonomy" id="52824"/>
    <lineage>
        <taxon>Eukaryota</taxon>
        <taxon>Viridiplantae</taxon>
        <taxon>Streptophyta</taxon>
        <taxon>Embryophyta</taxon>
        <taxon>Tracheophyta</taxon>
        <taxon>Spermatophyta</taxon>
        <taxon>Magnoliopsida</taxon>
        <taxon>eudicotyledons</taxon>
        <taxon>Gunneridae</taxon>
        <taxon>Pentapetalae</taxon>
        <taxon>rosids</taxon>
        <taxon>malvids</taxon>
        <taxon>Brassicales</taxon>
        <taxon>Brassicaceae</taxon>
        <taxon>Brassiceae</taxon>
        <taxon>Brassica</taxon>
    </lineage>
</organism>
<protein>
    <submittedName>
        <fullName evidence="2">Uncharacterized protein</fullName>
    </submittedName>
</protein>
<evidence type="ECO:0000256" key="1">
    <source>
        <dbReference type="SAM" id="MobiDB-lite"/>
    </source>
</evidence>
<dbReference type="EMBL" id="JAAMPC010000346">
    <property type="protein sequence ID" value="KAG2242826.1"/>
    <property type="molecule type" value="Genomic_DNA"/>
</dbReference>
<comment type="caution">
    <text evidence="2">The sequence shown here is derived from an EMBL/GenBank/DDBJ whole genome shotgun (WGS) entry which is preliminary data.</text>
</comment>